<dbReference type="AlphaFoldDB" id="A0A133VRV2"/>
<keyword evidence="1" id="KW-0472">Membrane</keyword>
<keyword evidence="1" id="KW-0812">Transmembrane</keyword>
<organism evidence="2 3">
    <name type="scientific">candidate division MSBL1 archaeon SCGC-AAA833K04</name>
    <dbReference type="NCBI Taxonomy" id="1698258"/>
    <lineage>
        <taxon>Archaea</taxon>
        <taxon>Methanobacteriati</taxon>
        <taxon>Methanobacteriota</taxon>
        <taxon>candidate division MSBL1</taxon>
    </lineage>
</organism>
<comment type="caution">
    <text evidence="2">The sequence shown here is derived from an EMBL/GenBank/DDBJ whole genome shotgun (WGS) entry which is preliminary data.</text>
</comment>
<proteinExistence type="predicted"/>
<keyword evidence="3" id="KW-1185">Reference proteome</keyword>
<name>A0A133VRV2_9EURY</name>
<feature type="transmembrane region" description="Helical" evidence="1">
    <location>
        <begin position="44"/>
        <end position="61"/>
    </location>
</feature>
<sequence length="209" mass="22713">MESLEVKRQVFHGTLGVVFVALLYFGTLEWLGDMIPLSVLRSPARPLLIFLAVGVTLILLSRKYRIPLIYWFLTNFERREEIEVFPGRGAFFAVLGIFLVVALFELPIAMASITILALGDSISHLVGQKVGRTKHPLSKVKFLEGHIAGILISAAAATLFVPPLWALIAASVAMFVEGIDVGLAGSRMADDNLIIPVTAGVVLFIISSL</sequence>
<dbReference type="PANTHER" id="PTHR31303">
    <property type="entry name" value="CTP-DEPENDENT DIACYLGLYCEROL KINASE 1"/>
    <property type="match status" value="1"/>
</dbReference>
<gene>
    <name evidence="2" type="ORF">AKJ46_00845</name>
</gene>
<evidence type="ECO:0000313" key="3">
    <source>
        <dbReference type="Proteomes" id="UP000070038"/>
    </source>
</evidence>
<dbReference type="PANTHER" id="PTHR31303:SF1">
    <property type="entry name" value="CTP-DEPENDENT DIACYLGLYCEROL KINASE 1"/>
    <property type="match status" value="1"/>
</dbReference>
<dbReference type="GO" id="GO:0004143">
    <property type="term" value="F:ATP-dependent diacylglycerol kinase activity"/>
    <property type="evidence" value="ECO:0007669"/>
    <property type="project" value="InterPro"/>
</dbReference>
<feature type="transmembrane region" description="Helical" evidence="1">
    <location>
        <begin position="147"/>
        <end position="173"/>
    </location>
</feature>
<evidence type="ECO:0008006" key="4">
    <source>
        <dbReference type="Google" id="ProtNLM"/>
    </source>
</evidence>
<dbReference type="EMBL" id="LHYN01000013">
    <property type="protein sequence ID" value="KXB09162.1"/>
    <property type="molecule type" value="Genomic_DNA"/>
</dbReference>
<feature type="transmembrane region" description="Helical" evidence="1">
    <location>
        <begin position="108"/>
        <end position="126"/>
    </location>
</feature>
<feature type="transmembrane region" description="Helical" evidence="1">
    <location>
        <begin position="193"/>
        <end position="208"/>
    </location>
</feature>
<dbReference type="InterPro" id="IPR037997">
    <property type="entry name" value="Dgk1-like"/>
</dbReference>
<evidence type="ECO:0000256" key="1">
    <source>
        <dbReference type="SAM" id="Phobius"/>
    </source>
</evidence>
<feature type="transmembrane region" description="Helical" evidence="1">
    <location>
        <begin position="82"/>
        <end position="102"/>
    </location>
</feature>
<dbReference type="Proteomes" id="UP000070038">
    <property type="component" value="Unassembled WGS sequence"/>
</dbReference>
<evidence type="ECO:0000313" key="2">
    <source>
        <dbReference type="EMBL" id="KXB09162.1"/>
    </source>
</evidence>
<keyword evidence="1" id="KW-1133">Transmembrane helix</keyword>
<reference evidence="2 3" key="1">
    <citation type="journal article" date="2016" name="Sci. Rep.">
        <title>Metabolic traits of an uncultured archaeal lineage -MSBL1- from brine pools of the Red Sea.</title>
        <authorList>
            <person name="Mwirichia R."/>
            <person name="Alam I."/>
            <person name="Rashid M."/>
            <person name="Vinu M."/>
            <person name="Ba-Alawi W."/>
            <person name="Anthony Kamau A."/>
            <person name="Kamanda Ngugi D."/>
            <person name="Goker M."/>
            <person name="Klenk H.P."/>
            <person name="Bajic V."/>
            <person name="Stingl U."/>
        </authorList>
    </citation>
    <scope>NUCLEOTIDE SEQUENCE [LARGE SCALE GENOMIC DNA]</scope>
    <source>
        <strain evidence="2">SCGC-AAA833K04</strain>
    </source>
</reference>
<accession>A0A133VRV2</accession>
<feature type="transmembrane region" description="Helical" evidence="1">
    <location>
        <begin position="12"/>
        <end position="32"/>
    </location>
</feature>
<protein>
    <recommendedName>
        <fullName evidence="4">Phosphatidate cytidylyltransferase</fullName>
    </recommendedName>
</protein>